<accession>A0A1X7L5L5</accession>
<protein>
    <submittedName>
        <fullName evidence="3">D-lactate dehydrogenase</fullName>
    </submittedName>
</protein>
<organism evidence="3 4">
    <name type="scientific">Sphingobacterium psychroaquaticum</name>
    <dbReference type="NCBI Taxonomy" id="561061"/>
    <lineage>
        <taxon>Bacteria</taxon>
        <taxon>Pseudomonadati</taxon>
        <taxon>Bacteroidota</taxon>
        <taxon>Sphingobacteriia</taxon>
        <taxon>Sphingobacteriales</taxon>
        <taxon>Sphingobacteriaceae</taxon>
        <taxon>Sphingobacterium</taxon>
    </lineage>
</organism>
<keyword evidence="4" id="KW-1185">Reference proteome</keyword>
<dbReference type="AlphaFoldDB" id="A0A1X7L5L5"/>
<dbReference type="Gene3D" id="3.40.50.720">
    <property type="entry name" value="NAD(P)-binding Rossmann-like Domain"/>
    <property type="match status" value="1"/>
</dbReference>
<evidence type="ECO:0000259" key="2">
    <source>
        <dbReference type="Pfam" id="PF00389"/>
    </source>
</evidence>
<evidence type="ECO:0000313" key="3">
    <source>
        <dbReference type="EMBL" id="SMG48359.1"/>
    </source>
</evidence>
<evidence type="ECO:0000313" key="4">
    <source>
        <dbReference type="Proteomes" id="UP000192980"/>
    </source>
</evidence>
<reference evidence="3 4" key="1">
    <citation type="submission" date="2017-04" db="EMBL/GenBank/DDBJ databases">
        <authorList>
            <person name="Afonso C.L."/>
            <person name="Miller P.J."/>
            <person name="Scott M.A."/>
            <person name="Spackman E."/>
            <person name="Goraichik I."/>
            <person name="Dimitrov K.M."/>
            <person name="Suarez D.L."/>
            <person name="Swayne D.E."/>
        </authorList>
    </citation>
    <scope>NUCLEOTIDE SEQUENCE [LARGE SCALE GENOMIC DNA]</scope>
    <source>
        <strain evidence="3 4">DSM 22418</strain>
    </source>
</reference>
<dbReference type="GO" id="GO:0008720">
    <property type="term" value="F:D-lactate dehydrogenase (NAD+) activity"/>
    <property type="evidence" value="ECO:0007669"/>
    <property type="project" value="TreeGrafter"/>
</dbReference>
<dbReference type="InterPro" id="IPR058205">
    <property type="entry name" value="D-LDH-like"/>
</dbReference>
<dbReference type="GO" id="GO:0051287">
    <property type="term" value="F:NAD binding"/>
    <property type="evidence" value="ECO:0007669"/>
    <property type="project" value="InterPro"/>
</dbReference>
<dbReference type="Pfam" id="PF00389">
    <property type="entry name" value="2-Hacid_dh"/>
    <property type="match status" value="1"/>
</dbReference>
<evidence type="ECO:0000256" key="1">
    <source>
        <dbReference type="ARBA" id="ARBA00023027"/>
    </source>
</evidence>
<feature type="domain" description="D-isomer specific 2-hydroxyacid dehydrogenase catalytic" evidence="2">
    <location>
        <begin position="7"/>
        <end position="109"/>
    </location>
</feature>
<gene>
    <name evidence="3" type="ORF">SAMN05660862_3523</name>
</gene>
<dbReference type="EMBL" id="FXAU01000008">
    <property type="protein sequence ID" value="SMG48359.1"/>
    <property type="molecule type" value="Genomic_DNA"/>
</dbReference>
<dbReference type="SUPFAM" id="SSF52283">
    <property type="entry name" value="Formate/glycerate dehydrogenase catalytic domain-like"/>
    <property type="match status" value="1"/>
</dbReference>
<dbReference type="Proteomes" id="UP000192980">
    <property type="component" value="Unassembled WGS sequence"/>
</dbReference>
<sequence length="153" mass="16702">MKVVAYNIKDYEKELLALANGKVHDLTLISNGLNLNTIHYAEGKEVVIVSAEDLLDALVIDELYKIGVRKIITRSLTTTHIDLYKAHDLKIQVANTPHADQTPRGIAEQTIRNLNLWGGGKCVGKACCCVNNCSALPDNTSNTTGKQDSSPSR</sequence>
<dbReference type="PANTHER" id="PTHR43026">
    <property type="entry name" value="2-HYDROXYACID DEHYDROGENASE HOMOLOG 1-RELATED"/>
    <property type="match status" value="1"/>
</dbReference>
<keyword evidence="1" id="KW-0520">NAD</keyword>
<dbReference type="RefSeq" id="WP_085474219.1">
    <property type="nucleotide sequence ID" value="NZ_CP038029.1"/>
</dbReference>
<name>A0A1X7L5L5_9SPHI</name>
<proteinExistence type="predicted"/>
<dbReference type="STRING" id="561061.SAMN05660862_3523"/>
<dbReference type="InterPro" id="IPR006139">
    <property type="entry name" value="D-isomer_2_OHA_DH_cat_dom"/>
</dbReference>
<dbReference type="OrthoDB" id="1522997at2"/>
<dbReference type="PANTHER" id="PTHR43026:SF1">
    <property type="entry name" value="2-HYDROXYACID DEHYDROGENASE HOMOLOG 1-RELATED"/>
    <property type="match status" value="1"/>
</dbReference>